<evidence type="ECO:0000256" key="3">
    <source>
        <dbReference type="ARBA" id="ARBA00023002"/>
    </source>
</evidence>
<keyword evidence="4" id="KW-0503">Monooxygenase</keyword>
<dbReference type="OrthoDB" id="9778912at2"/>
<sequence>MELKSVKIGNYEIKYPIIQGGMGLGISWDKLAGNVSLNGGLGVISSVGTGYYENKSHIAKEINGKPYDSENFYSRAGFKAIIDNARKICGNRPLAANIMCASNDYARIVKDACEHGINIIISGAGLPTNLPELTQNFKEVALVPIVSSAKALKIICKRWLARYGKLPDAVVLEGPLSGGHQGFTYEQCIDPEYQLDKLIAPVVSEAKEWEKISGKPMPVFAAGGIWDHEDIAKAISLGASGVQMGTRFIGTFECDAADEFKEVIINATKDDIKLIKSPVGYPARGIKTNLIELVAKKAGPKIQCISNCVSPCQRGKEAKEVGYCIADRLYDAYSGKKDTGLFFTGANGYKLKEIISVKELFKKLVHGENN</sequence>
<accession>A0A076FGY6</accession>
<dbReference type="EC" id="1.13.12.16" evidence="4"/>
<keyword evidence="1" id="KW-0285">Flavoprotein</keyword>
<dbReference type="Proteomes" id="UP000028486">
    <property type="component" value="Chromosome"/>
</dbReference>
<keyword evidence="3 4" id="KW-0560">Oxidoreductase</keyword>
<keyword evidence="5" id="KW-1185">Reference proteome</keyword>
<protein>
    <submittedName>
        <fullName evidence="4">Nitronate monooxygenase</fullName>
        <ecNumber evidence="4">1.13.12.16</ecNumber>
    </submittedName>
</protein>
<dbReference type="PANTHER" id="PTHR32332">
    <property type="entry name" value="2-NITROPROPANE DIOXYGENASE"/>
    <property type="match status" value="1"/>
</dbReference>
<dbReference type="HOGENOM" id="CLU_038732_0_1_7"/>
<dbReference type="AlphaFoldDB" id="A0A076FGY6"/>
<keyword evidence="2" id="KW-0288">FMN</keyword>
<evidence type="ECO:0000313" key="5">
    <source>
        <dbReference type="Proteomes" id="UP000028486"/>
    </source>
</evidence>
<dbReference type="InterPro" id="IPR013785">
    <property type="entry name" value="Aldolase_TIM"/>
</dbReference>
<evidence type="ECO:0000256" key="2">
    <source>
        <dbReference type="ARBA" id="ARBA00022643"/>
    </source>
</evidence>
<dbReference type="SUPFAM" id="SSF51412">
    <property type="entry name" value="Inosine monophosphate dehydrogenase (IMPDH)"/>
    <property type="match status" value="1"/>
</dbReference>
<dbReference type="CDD" id="cd04730">
    <property type="entry name" value="NPD_like"/>
    <property type="match status" value="1"/>
</dbReference>
<dbReference type="RefSeq" id="WP_038454690.1">
    <property type="nucleotide sequence ID" value="NZ_CP009043.1"/>
</dbReference>
<dbReference type="eggNOG" id="COG2070">
    <property type="taxonomic scope" value="Bacteria"/>
</dbReference>
<organism evidence="4 5">
    <name type="scientific">Campylobacter iguaniorum</name>
    <dbReference type="NCBI Taxonomy" id="1244531"/>
    <lineage>
        <taxon>Bacteria</taxon>
        <taxon>Pseudomonadati</taxon>
        <taxon>Campylobacterota</taxon>
        <taxon>Epsilonproteobacteria</taxon>
        <taxon>Campylobacterales</taxon>
        <taxon>Campylobacteraceae</taxon>
        <taxon>Campylobacter</taxon>
    </lineage>
</organism>
<dbReference type="Pfam" id="PF03060">
    <property type="entry name" value="NMO"/>
    <property type="match status" value="1"/>
</dbReference>
<dbReference type="GO" id="GO:0018580">
    <property type="term" value="F:nitronate monooxygenase activity"/>
    <property type="evidence" value="ECO:0007669"/>
    <property type="project" value="UniProtKB-EC"/>
</dbReference>
<dbReference type="Gene3D" id="3.20.20.70">
    <property type="entry name" value="Aldolase class I"/>
    <property type="match status" value="1"/>
</dbReference>
<dbReference type="PANTHER" id="PTHR32332:SF18">
    <property type="entry name" value="2-NITROPROPANE DIOXYGENASE"/>
    <property type="match status" value="1"/>
</dbReference>
<proteinExistence type="predicted"/>
<dbReference type="STRING" id="1244531.CIG2463D_1336"/>
<name>A0A076FGY6_9BACT</name>
<dbReference type="InterPro" id="IPR004136">
    <property type="entry name" value="NMO"/>
</dbReference>
<gene>
    <name evidence="4" type="primary">npd</name>
    <name evidence="4" type="ORF">CIG1485E_1245</name>
</gene>
<dbReference type="EMBL" id="CP009043">
    <property type="protein sequence ID" value="AII15079.1"/>
    <property type="molecule type" value="Genomic_DNA"/>
</dbReference>
<dbReference type="KEGG" id="caj:CIG1485E_1245"/>
<evidence type="ECO:0000313" key="4">
    <source>
        <dbReference type="EMBL" id="AII15079.1"/>
    </source>
</evidence>
<evidence type="ECO:0000256" key="1">
    <source>
        <dbReference type="ARBA" id="ARBA00022630"/>
    </source>
</evidence>
<reference evidence="5" key="1">
    <citation type="journal article" date="2014" name="Genome Announc.">
        <title>Complete Genome Sequence of Campylobacter iguaniorum Strain 1485ET, Isolated from a Bearded Dragon (Pogona vitticeps).</title>
        <authorList>
            <person name="Gilbert M.J."/>
            <person name="Miller W.G."/>
            <person name="Yee E."/>
            <person name="Kik M."/>
            <person name="Wagenaar J.A."/>
            <person name="Duim B."/>
        </authorList>
    </citation>
    <scope>NUCLEOTIDE SEQUENCE [LARGE SCALE GENOMIC DNA]</scope>
    <source>
        <strain evidence="5">1485E</strain>
    </source>
</reference>
<dbReference type="PATRIC" id="fig|1244531.5.peg.1347"/>